<dbReference type="InterPro" id="IPR012373">
    <property type="entry name" value="Ferrdict_sens_TM"/>
</dbReference>
<proteinExistence type="predicted"/>
<evidence type="ECO:0000256" key="1">
    <source>
        <dbReference type="SAM" id="Phobius"/>
    </source>
</evidence>
<reference evidence="4" key="2">
    <citation type="submission" date="2020-09" db="EMBL/GenBank/DDBJ databases">
        <authorList>
            <person name="Sun Q."/>
            <person name="Ohkuma M."/>
        </authorList>
    </citation>
    <scope>NUCLEOTIDE SEQUENCE</scope>
    <source>
        <strain evidence="4">JCM 13306</strain>
    </source>
</reference>
<evidence type="ECO:0000313" key="4">
    <source>
        <dbReference type="EMBL" id="GHH59126.1"/>
    </source>
</evidence>
<dbReference type="Gene3D" id="2.60.120.1440">
    <property type="match status" value="1"/>
</dbReference>
<dbReference type="Pfam" id="PF16220">
    <property type="entry name" value="DUF4880"/>
    <property type="match status" value="1"/>
</dbReference>
<organism evidence="4 5">
    <name type="scientific">Xanthomonas boreopolis</name>
    <dbReference type="NCBI Taxonomy" id="86183"/>
    <lineage>
        <taxon>Bacteria</taxon>
        <taxon>Pseudomonadati</taxon>
        <taxon>Pseudomonadota</taxon>
        <taxon>Gammaproteobacteria</taxon>
        <taxon>Lysobacterales</taxon>
        <taxon>Lysobacteraceae</taxon>
        <taxon>Xanthomonas</taxon>
    </lineage>
</organism>
<feature type="domain" description="FecR protein" evidence="2">
    <location>
        <begin position="108"/>
        <end position="200"/>
    </location>
</feature>
<dbReference type="EMBL" id="BNBA01000035">
    <property type="protein sequence ID" value="GHH59126.1"/>
    <property type="molecule type" value="Genomic_DNA"/>
</dbReference>
<evidence type="ECO:0000259" key="3">
    <source>
        <dbReference type="Pfam" id="PF16220"/>
    </source>
</evidence>
<dbReference type="InterPro" id="IPR006860">
    <property type="entry name" value="FecR"/>
</dbReference>
<name>A0A919FAN0_9XANT</name>
<evidence type="ECO:0008006" key="6">
    <source>
        <dbReference type="Google" id="ProtNLM"/>
    </source>
</evidence>
<dbReference type="RefSeq" id="WP_140724955.1">
    <property type="nucleotide sequence ID" value="NZ_BNBA01000035.1"/>
</dbReference>
<accession>A0A919FAN0</accession>
<evidence type="ECO:0000313" key="5">
    <source>
        <dbReference type="Proteomes" id="UP000623958"/>
    </source>
</evidence>
<gene>
    <name evidence="4" type="ORF">GCM10009090_32790</name>
</gene>
<dbReference type="Pfam" id="PF04773">
    <property type="entry name" value="FecR"/>
    <property type="match status" value="1"/>
</dbReference>
<evidence type="ECO:0000259" key="2">
    <source>
        <dbReference type="Pfam" id="PF04773"/>
    </source>
</evidence>
<keyword evidence="5" id="KW-1185">Reference proteome</keyword>
<feature type="transmembrane region" description="Helical" evidence="1">
    <location>
        <begin position="83"/>
        <end position="102"/>
    </location>
</feature>
<dbReference type="GO" id="GO:0016989">
    <property type="term" value="F:sigma factor antagonist activity"/>
    <property type="evidence" value="ECO:0007669"/>
    <property type="project" value="TreeGrafter"/>
</dbReference>
<dbReference type="PIRSF" id="PIRSF018266">
    <property type="entry name" value="FecR"/>
    <property type="match status" value="1"/>
</dbReference>
<dbReference type="Proteomes" id="UP000623958">
    <property type="component" value="Unassembled WGS sequence"/>
</dbReference>
<dbReference type="PANTHER" id="PTHR30273">
    <property type="entry name" value="PERIPLASMIC SIGNAL SENSOR AND SIGMA FACTOR ACTIVATOR FECR-RELATED"/>
    <property type="match status" value="1"/>
</dbReference>
<comment type="caution">
    <text evidence="4">The sequence shown here is derived from an EMBL/GenBank/DDBJ whole genome shotgun (WGS) entry which is preliminary data.</text>
</comment>
<keyword evidence="1" id="KW-0812">Transmembrane</keyword>
<sequence length="320" mass="35271">MRSASAAETAAEWCLHLSAGDLSEAQQQALARWLDADPEHARLLERARQAWHAVGAAAEHPRMQALRRAAREDAARSRRRHRAGYALAAAACLALVGLGLWWRLAPEVYRTDLAERRTVVLDDGSRVTLDADTRLEVRYGEQLRQLRLRQGRAAFEVAKQPARPFVVRADDTRVIATGTQFSVERLAGEVRVVLYEGSVEVERARTGSASLRSMQRLTPGQAWTGGPRKQGGQVARIDAGQEQAWRDGLLVFHDEPLDLAIARVNRYSKMKLELGEANLAELRISGMFKAGDSAAFVSGVTALLPLHARSGGDTTVLERR</sequence>
<feature type="domain" description="FecR N-terminal" evidence="3">
    <location>
        <begin position="9"/>
        <end position="49"/>
    </location>
</feature>
<protein>
    <recommendedName>
        <fullName evidence="6">FecR family protein</fullName>
    </recommendedName>
</protein>
<keyword evidence="1" id="KW-0472">Membrane</keyword>
<dbReference type="Gene3D" id="3.55.50.30">
    <property type="match status" value="1"/>
</dbReference>
<dbReference type="PANTHER" id="PTHR30273:SF2">
    <property type="entry name" value="PROTEIN FECR"/>
    <property type="match status" value="1"/>
</dbReference>
<dbReference type="AlphaFoldDB" id="A0A919FAN0"/>
<keyword evidence="1" id="KW-1133">Transmembrane helix</keyword>
<reference evidence="4" key="1">
    <citation type="journal article" date="2014" name="Int. J. Syst. Evol. Microbiol.">
        <title>Complete genome sequence of Corynebacterium casei LMG S-19264T (=DSM 44701T), isolated from a smear-ripened cheese.</title>
        <authorList>
            <consortium name="US DOE Joint Genome Institute (JGI-PGF)"/>
            <person name="Walter F."/>
            <person name="Albersmeier A."/>
            <person name="Kalinowski J."/>
            <person name="Ruckert C."/>
        </authorList>
    </citation>
    <scope>NUCLEOTIDE SEQUENCE</scope>
    <source>
        <strain evidence="4">JCM 13306</strain>
    </source>
</reference>
<dbReference type="InterPro" id="IPR032623">
    <property type="entry name" value="FecR_N"/>
</dbReference>